<evidence type="ECO:0000256" key="1">
    <source>
        <dbReference type="SAM" id="MobiDB-lite"/>
    </source>
</evidence>
<keyword evidence="2" id="KW-0812">Transmembrane</keyword>
<keyword evidence="2" id="KW-0472">Membrane</keyword>
<dbReference type="KEGG" id="glz:GLAREA_03388"/>
<proteinExistence type="predicted"/>
<gene>
    <name evidence="3" type="ORF">GLAREA_03388</name>
</gene>
<name>S3DEM5_GLAL2</name>
<keyword evidence="2" id="KW-1133">Transmembrane helix</keyword>
<accession>S3DEM5</accession>
<keyword evidence="4" id="KW-1185">Reference proteome</keyword>
<dbReference type="AlphaFoldDB" id="S3DEM5"/>
<dbReference type="EMBL" id="KE145363">
    <property type="protein sequence ID" value="EPE30421.1"/>
    <property type="molecule type" value="Genomic_DNA"/>
</dbReference>
<organism evidence="3 4">
    <name type="scientific">Glarea lozoyensis (strain ATCC 20868 / MF5171)</name>
    <dbReference type="NCBI Taxonomy" id="1116229"/>
    <lineage>
        <taxon>Eukaryota</taxon>
        <taxon>Fungi</taxon>
        <taxon>Dikarya</taxon>
        <taxon>Ascomycota</taxon>
        <taxon>Pezizomycotina</taxon>
        <taxon>Leotiomycetes</taxon>
        <taxon>Helotiales</taxon>
        <taxon>Helotiaceae</taxon>
        <taxon>Glarea</taxon>
    </lineage>
</organism>
<dbReference type="GeneID" id="19462443"/>
<dbReference type="OrthoDB" id="10309154at2759"/>
<sequence length="219" mass="24361">MSNYQPNSAPPYYYQTAYHGTYPNPLLSPAQPYTPYGPGPAPPYIPLEELPRLPEEHERFIRVDEPEKHSHIPVRRPTRYTPMKKRGSTKTKLLKAFLPIIFFGSVTAGVYFGCFYRKGDEHKPKHEESLSDTSEVPTPTRIGPAVTTVNSFVPTSSFASFGSVTNGNTGLVPNPTLKTAFSTFTNDAWTPLPTVTTVVINSPVAVRNPWDVSVFEKSE</sequence>
<protein>
    <recommendedName>
        <fullName evidence="5">Transmembrane protein</fullName>
    </recommendedName>
</protein>
<dbReference type="RefSeq" id="XP_008081832.1">
    <property type="nucleotide sequence ID" value="XM_008083641.1"/>
</dbReference>
<evidence type="ECO:0000256" key="2">
    <source>
        <dbReference type="SAM" id="Phobius"/>
    </source>
</evidence>
<evidence type="ECO:0008006" key="5">
    <source>
        <dbReference type="Google" id="ProtNLM"/>
    </source>
</evidence>
<reference evidence="3 4" key="1">
    <citation type="journal article" date="2013" name="BMC Genomics">
        <title>Genomics-driven discovery of the pneumocandin biosynthetic gene cluster in the fungus Glarea lozoyensis.</title>
        <authorList>
            <person name="Chen L."/>
            <person name="Yue Q."/>
            <person name="Zhang X."/>
            <person name="Xiang M."/>
            <person name="Wang C."/>
            <person name="Li S."/>
            <person name="Che Y."/>
            <person name="Ortiz-Lopez F.J."/>
            <person name="Bills G.F."/>
            <person name="Liu X."/>
            <person name="An Z."/>
        </authorList>
    </citation>
    <scope>NUCLEOTIDE SEQUENCE [LARGE SCALE GENOMIC DNA]</scope>
    <source>
        <strain evidence="4">ATCC 20868 / MF5171</strain>
    </source>
</reference>
<feature type="transmembrane region" description="Helical" evidence="2">
    <location>
        <begin position="93"/>
        <end position="113"/>
    </location>
</feature>
<evidence type="ECO:0000313" key="3">
    <source>
        <dbReference type="EMBL" id="EPE30421.1"/>
    </source>
</evidence>
<evidence type="ECO:0000313" key="4">
    <source>
        <dbReference type="Proteomes" id="UP000016922"/>
    </source>
</evidence>
<dbReference type="HOGENOM" id="CLU_1261614_0_0_1"/>
<feature type="region of interest" description="Disordered" evidence="1">
    <location>
        <begin position="122"/>
        <end position="142"/>
    </location>
</feature>
<dbReference type="Proteomes" id="UP000016922">
    <property type="component" value="Unassembled WGS sequence"/>
</dbReference>